<dbReference type="InterPro" id="IPR000067">
    <property type="entry name" value="FlgMring_FliF"/>
</dbReference>
<feature type="transmembrane region" description="Helical" evidence="11">
    <location>
        <begin position="427"/>
        <end position="448"/>
    </location>
</feature>
<evidence type="ECO:0000256" key="3">
    <source>
        <dbReference type="ARBA" id="ARBA00007971"/>
    </source>
</evidence>
<keyword evidence="14" id="KW-0282">Flagellum</keyword>
<evidence type="ECO:0000259" key="12">
    <source>
        <dbReference type="Pfam" id="PF01514"/>
    </source>
</evidence>
<keyword evidence="4" id="KW-1003">Cell membrane</keyword>
<dbReference type="InterPro" id="IPR043427">
    <property type="entry name" value="YscJ/FliF"/>
</dbReference>
<dbReference type="eggNOG" id="COG1766">
    <property type="taxonomic scope" value="Bacteria"/>
</dbReference>
<evidence type="ECO:0000256" key="10">
    <source>
        <dbReference type="SAM" id="MobiDB-lite"/>
    </source>
</evidence>
<evidence type="ECO:0000256" key="9">
    <source>
        <dbReference type="PIRNR" id="PIRNR004862"/>
    </source>
</evidence>
<organism evidence="14 15">
    <name type="scientific">Pseudarthrobacter chlorophenolicus (strain ATCC 700700 / DSM 12829 / CIP 107037 / JCM 12360 / KCTC 9906 / NCIMB 13794 / A6)</name>
    <name type="common">Arthrobacter chlorophenolicus</name>
    <dbReference type="NCBI Taxonomy" id="452863"/>
    <lineage>
        <taxon>Bacteria</taxon>
        <taxon>Bacillati</taxon>
        <taxon>Actinomycetota</taxon>
        <taxon>Actinomycetes</taxon>
        <taxon>Micrococcales</taxon>
        <taxon>Micrococcaceae</taxon>
        <taxon>Pseudarthrobacter</taxon>
    </lineage>
</organism>
<evidence type="ECO:0000313" key="14">
    <source>
        <dbReference type="EMBL" id="ACL40952.1"/>
    </source>
</evidence>
<dbReference type="EMBL" id="CP001341">
    <property type="protein sequence ID" value="ACL40952.1"/>
    <property type="molecule type" value="Genomic_DNA"/>
</dbReference>
<name>B8HEK7_PSECP</name>
<comment type="function">
    <text evidence="9">The M ring may be actively involved in energy transduction.</text>
</comment>
<keyword evidence="14" id="KW-0966">Cell projection</keyword>
<dbReference type="InterPro" id="IPR013556">
    <property type="entry name" value="Flag_M-ring_C"/>
</dbReference>
<proteinExistence type="inferred from homology"/>
<evidence type="ECO:0000256" key="6">
    <source>
        <dbReference type="ARBA" id="ARBA00022989"/>
    </source>
</evidence>
<evidence type="ECO:0000313" key="15">
    <source>
        <dbReference type="Proteomes" id="UP000002505"/>
    </source>
</evidence>
<dbReference type="AlphaFoldDB" id="B8HEK7"/>
<dbReference type="GO" id="GO:0005886">
    <property type="term" value="C:plasma membrane"/>
    <property type="evidence" value="ECO:0007669"/>
    <property type="project" value="UniProtKB-SubCell"/>
</dbReference>
<dbReference type="HOGENOM" id="CLU_028108_2_0_11"/>
<dbReference type="STRING" id="452863.Achl_2991"/>
<evidence type="ECO:0000256" key="4">
    <source>
        <dbReference type="ARBA" id="ARBA00022475"/>
    </source>
</evidence>
<evidence type="ECO:0000256" key="5">
    <source>
        <dbReference type="ARBA" id="ARBA00022692"/>
    </source>
</evidence>
<dbReference type="RefSeq" id="WP_015938148.1">
    <property type="nucleotide sequence ID" value="NC_011886.1"/>
</dbReference>
<feature type="region of interest" description="Disordered" evidence="10">
    <location>
        <begin position="223"/>
        <end position="242"/>
    </location>
</feature>
<evidence type="ECO:0000259" key="13">
    <source>
        <dbReference type="Pfam" id="PF08345"/>
    </source>
</evidence>
<dbReference type="PANTHER" id="PTHR30046">
    <property type="entry name" value="FLAGELLAR M-RING PROTEIN"/>
    <property type="match status" value="1"/>
</dbReference>
<dbReference type="PRINTS" id="PR01009">
    <property type="entry name" value="FLGMRINGFLIF"/>
</dbReference>
<dbReference type="Pfam" id="PF08345">
    <property type="entry name" value="YscJ_FliF_C"/>
    <property type="match status" value="1"/>
</dbReference>
<feature type="domain" description="Flagellar M-ring N-terminal" evidence="12">
    <location>
        <begin position="46"/>
        <end position="220"/>
    </location>
</feature>
<evidence type="ECO:0000256" key="1">
    <source>
        <dbReference type="ARBA" id="ARBA00004117"/>
    </source>
</evidence>
<dbReference type="GO" id="GO:0071973">
    <property type="term" value="P:bacterial-type flagellum-dependent cell motility"/>
    <property type="evidence" value="ECO:0007669"/>
    <property type="project" value="InterPro"/>
</dbReference>
<dbReference type="NCBIfam" id="TIGR00206">
    <property type="entry name" value="fliF"/>
    <property type="match status" value="1"/>
</dbReference>
<comment type="similarity">
    <text evidence="3 9">Belongs to the FliF family.</text>
</comment>
<dbReference type="InterPro" id="IPR006182">
    <property type="entry name" value="FliF_N_dom"/>
</dbReference>
<keyword evidence="6 11" id="KW-1133">Transmembrane helix</keyword>
<evidence type="ECO:0000256" key="7">
    <source>
        <dbReference type="ARBA" id="ARBA00023136"/>
    </source>
</evidence>
<dbReference type="Pfam" id="PF01514">
    <property type="entry name" value="YscJ_FliF"/>
    <property type="match status" value="1"/>
</dbReference>
<feature type="transmembrane region" description="Helical" evidence="11">
    <location>
        <begin position="26"/>
        <end position="46"/>
    </location>
</feature>
<sequence>MPPQITAFFTRMGSGIKGFSAAQRTLAIIGVAVLVLGTVALTSWLAKPAYTPLFSGLKDTDANGIVEQLRKDNVPYEIANGGSTILVPEEKVYDERLKAAAAGLPSAAATGYSLLDKLGVTSSEFQQSVTYKRALEGELATTIQAMEGVKAAAVRLAIPEKSVFVDKTPDATASVFVETQPGTTLSPDKVQAVVHLTSAAIENLKPANVSVVDSQGNVLSTVGGGAAGSSSKQAGEYQERTTDSVKAVLDSVVGPGNATVAVAADVTGESAQQRSETFTAAADVPALSESTKSETYTGTGGGAAGVLGPDNIAVPGGTNGNSTFDSTDSTKNNAVNKVTEDRIIPQGAVKRQTISVAINQAAAAGVNLASVRSLVTSAAGADPARGDVVTVEVLPFSTAAADNAAASLAEAKAEAEAAQQGELMKTLVIAGSILLAALALIVVALISWRRRQRREPVDLGIGIEYPVAPVTALEPAPATSAIQLPLAEPLPLPGADVLDGERRRAQIEAMVAESPARTADYLRGLMDERQSV</sequence>
<dbReference type="OrthoDB" id="9807026at2"/>
<keyword evidence="8 9" id="KW-0975">Bacterial flagellum</keyword>
<feature type="domain" description="Flagellar M-ring C-terminal" evidence="13">
    <location>
        <begin position="249"/>
        <end position="396"/>
    </location>
</feature>
<dbReference type="GO" id="GO:0003774">
    <property type="term" value="F:cytoskeletal motor activity"/>
    <property type="evidence" value="ECO:0007669"/>
    <property type="project" value="InterPro"/>
</dbReference>
<dbReference type="GO" id="GO:0009431">
    <property type="term" value="C:bacterial-type flagellum basal body, MS ring"/>
    <property type="evidence" value="ECO:0007669"/>
    <property type="project" value="InterPro"/>
</dbReference>
<reference evidence="14" key="1">
    <citation type="submission" date="2009-01" db="EMBL/GenBank/DDBJ databases">
        <title>Complete sequence of chromosome of Arthrobacter chlorophenolicus A6.</title>
        <authorList>
            <consortium name="US DOE Joint Genome Institute"/>
            <person name="Lucas S."/>
            <person name="Copeland A."/>
            <person name="Lapidus A."/>
            <person name="Glavina del Rio T."/>
            <person name="Tice H."/>
            <person name="Bruce D."/>
            <person name="Goodwin L."/>
            <person name="Pitluck S."/>
            <person name="Goltsman E."/>
            <person name="Clum A."/>
            <person name="Larimer F."/>
            <person name="Land M."/>
            <person name="Hauser L."/>
            <person name="Kyrpides N."/>
            <person name="Mikhailova N."/>
            <person name="Jansson J."/>
            <person name="Richardson P."/>
        </authorList>
    </citation>
    <scope>NUCLEOTIDE SEQUENCE [LARGE SCALE GENOMIC DNA]</scope>
    <source>
        <strain evidence="14">A6</strain>
    </source>
</reference>
<accession>B8HEK7</accession>
<evidence type="ECO:0000256" key="11">
    <source>
        <dbReference type="SAM" id="Phobius"/>
    </source>
</evidence>
<evidence type="ECO:0000256" key="2">
    <source>
        <dbReference type="ARBA" id="ARBA00004651"/>
    </source>
</evidence>
<gene>
    <name evidence="14" type="ordered locus">Achl_2991</name>
</gene>
<protein>
    <recommendedName>
        <fullName evidence="9">Flagellar M-ring protein</fullName>
    </recommendedName>
</protein>
<dbReference type="PIRSF" id="PIRSF004862">
    <property type="entry name" value="FliF"/>
    <property type="match status" value="1"/>
</dbReference>
<keyword evidence="15" id="KW-1185">Reference proteome</keyword>
<evidence type="ECO:0000256" key="8">
    <source>
        <dbReference type="ARBA" id="ARBA00023143"/>
    </source>
</evidence>
<dbReference type="KEGG" id="ach:Achl_2991"/>
<keyword evidence="14" id="KW-0969">Cilium</keyword>
<dbReference type="Proteomes" id="UP000002505">
    <property type="component" value="Chromosome"/>
</dbReference>
<dbReference type="InterPro" id="IPR045851">
    <property type="entry name" value="AMP-bd_C_sf"/>
</dbReference>
<dbReference type="Gene3D" id="3.30.300.30">
    <property type="match status" value="1"/>
</dbReference>
<comment type="subcellular location">
    <subcellularLocation>
        <location evidence="1 9">Bacterial flagellum basal body</location>
    </subcellularLocation>
    <subcellularLocation>
        <location evidence="2">Cell membrane</location>
        <topology evidence="2">Multi-pass membrane protein</topology>
    </subcellularLocation>
</comment>
<keyword evidence="5 11" id="KW-0812">Transmembrane</keyword>
<dbReference type="PANTHER" id="PTHR30046:SF0">
    <property type="entry name" value="FLAGELLAR M-RING PROTEIN"/>
    <property type="match status" value="1"/>
</dbReference>
<keyword evidence="7 11" id="KW-0472">Membrane</keyword>